<organism evidence="2 3">
    <name type="scientific">Hibiscus sabdariffa</name>
    <name type="common">roselle</name>
    <dbReference type="NCBI Taxonomy" id="183260"/>
    <lineage>
        <taxon>Eukaryota</taxon>
        <taxon>Viridiplantae</taxon>
        <taxon>Streptophyta</taxon>
        <taxon>Embryophyta</taxon>
        <taxon>Tracheophyta</taxon>
        <taxon>Spermatophyta</taxon>
        <taxon>Magnoliopsida</taxon>
        <taxon>eudicotyledons</taxon>
        <taxon>Gunneridae</taxon>
        <taxon>Pentapetalae</taxon>
        <taxon>rosids</taxon>
        <taxon>malvids</taxon>
        <taxon>Malvales</taxon>
        <taxon>Malvaceae</taxon>
        <taxon>Malvoideae</taxon>
        <taxon>Hibiscus</taxon>
    </lineage>
</organism>
<gene>
    <name evidence="2" type="ORF">V6N12_058448</name>
</gene>
<sequence length="204" mass="23310">MHGGNRLGHTFNKQAWTDMLSIFEAKFGRRNTLKSHHTNLWKQYNDVKNLVEQNWFSRDDTRKLGQQDAKVYRNGRPSGEDASCNGHGDQISVAKIICICINSTTLTTMVDEVKRRMTPVAVRQGDVFGDLQPLAAEFEIPDQRKTASLKKRCKNLSKRVLIMKINMIAQLKAYLTLFRPYQAGMVKRLPTSKKARLFAPMDVP</sequence>
<dbReference type="Proteomes" id="UP001472677">
    <property type="component" value="Unassembled WGS sequence"/>
</dbReference>
<evidence type="ECO:0000313" key="2">
    <source>
        <dbReference type="EMBL" id="KAK8564868.1"/>
    </source>
</evidence>
<evidence type="ECO:0000313" key="3">
    <source>
        <dbReference type="Proteomes" id="UP001472677"/>
    </source>
</evidence>
<dbReference type="EMBL" id="JBBPBM010000010">
    <property type="protein sequence ID" value="KAK8564868.1"/>
    <property type="molecule type" value="Genomic_DNA"/>
</dbReference>
<name>A0ABR2ES85_9ROSI</name>
<accession>A0ABR2ES85</accession>
<dbReference type="PANTHER" id="PTHR46929:SF8">
    <property type="entry name" value="MYB_SANT-LIKE DOMAIN-CONTAINING PROTEIN"/>
    <property type="match status" value="1"/>
</dbReference>
<comment type="caution">
    <text evidence="2">The sequence shown here is derived from an EMBL/GenBank/DDBJ whole genome shotgun (WGS) entry which is preliminary data.</text>
</comment>
<evidence type="ECO:0000259" key="1">
    <source>
        <dbReference type="Pfam" id="PF12776"/>
    </source>
</evidence>
<feature type="domain" description="Myb/SANT-like" evidence="1">
    <location>
        <begin position="2"/>
        <end position="63"/>
    </location>
</feature>
<keyword evidence="3" id="KW-1185">Reference proteome</keyword>
<dbReference type="PANTHER" id="PTHR46929">
    <property type="entry name" value="EXPRESSED PROTEIN"/>
    <property type="match status" value="1"/>
</dbReference>
<dbReference type="InterPro" id="IPR024752">
    <property type="entry name" value="Myb/SANT-like_dom"/>
</dbReference>
<proteinExistence type="predicted"/>
<protein>
    <recommendedName>
        <fullName evidence="1">Myb/SANT-like domain-containing protein</fullName>
    </recommendedName>
</protein>
<dbReference type="Pfam" id="PF12776">
    <property type="entry name" value="Myb_DNA-bind_3"/>
    <property type="match status" value="1"/>
</dbReference>
<reference evidence="2 3" key="1">
    <citation type="journal article" date="2024" name="G3 (Bethesda)">
        <title>Genome assembly of Hibiscus sabdariffa L. provides insights into metabolisms of medicinal natural products.</title>
        <authorList>
            <person name="Kim T."/>
        </authorList>
    </citation>
    <scope>NUCLEOTIDE SEQUENCE [LARGE SCALE GENOMIC DNA]</scope>
    <source>
        <strain evidence="2">TK-2024</strain>
        <tissue evidence="2">Old leaves</tissue>
    </source>
</reference>